<comment type="caution">
    <text evidence="1">The sequence shown here is derived from an EMBL/GenBank/DDBJ whole genome shotgun (WGS) entry which is preliminary data.</text>
</comment>
<dbReference type="EMBL" id="SJKA01000004">
    <property type="protein sequence ID" value="TCC35077.1"/>
    <property type="molecule type" value="Genomic_DNA"/>
</dbReference>
<dbReference type="Proteomes" id="UP000292695">
    <property type="component" value="Unassembled WGS sequence"/>
</dbReference>
<protein>
    <submittedName>
        <fullName evidence="1">Uncharacterized protein</fullName>
    </submittedName>
</protein>
<reference evidence="1 2" key="1">
    <citation type="submission" date="2019-02" db="EMBL/GenBank/DDBJ databases">
        <title>Kribbella capetownensis sp. nov. and Kribbella speibonae sp. nov., isolated from soil.</title>
        <authorList>
            <person name="Curtis S.M."/>
            <person name="Norton I."/>
            <person name="Everest G.J."/>
            <person name="Meyers P.R."/>
        </authorList>
    </citation>
    <scope>NUCLEOTIDE SEQUENCE [LARGE SCALE GENOMIC DNA]</scope>
    <source>
        <strain evidence="1 2">DSM 27082</strain>
    </source>
</reference>
<dbReference type="RefSeq" id="WP_131288245.1">
    <property type="nucleotide sequence ID" value="NZ_SJKA01000004.1"/>
</dbReference>
<dbReference type="OrthoDB" id="5150153at2"/>
<name>A0A4R0IQ18_9ACTN</name>
<proteinExistence type="predicted"/>
<keyword evidence="2" id="KW-1185">Reference proteome</keyword>
<organism evidence="1 2">
    <name type="scientific">Kribbella sindirgiensis</name>
    <dbReference type="NCBI Taxonomy" id="1124744"/>
    <lineage>
        <taxon>Bacteria</taxon>
        <taxon>Bacillati</taxon>
        <taxon>Actinomycetota</taxon>
        <taxon>Actinomycetes</taxon>
        <taxon>Propionibacteriales</taxon>
        <taxon>Kribbellaceae</taxon>
        <taxon>Kribbella</taxon>
    </lineage>
</organism>
<sequence>MAIFPANGRVNAVSAARSLLGWGIERFVCVTDRDFEDPEGRGEIAQVLYPYDRRDLESMLVALGVLALVLDHQGSRDKIAAEGGSGMLVQRIEKVVEPITRLRAWNAEDGLALAFDEVDLASKVDQRLLALAVQSYCAALVGVSATSATIPEAVNVAESSDEQVPDPSGKDVITVAGVALRKVAGTLSKAAAAEPQLSAQVRSSAGLALSRSDWMRGLISRLSA</sequence>
<evidence type="ECO:0000313" key="1">
    <source>
        <dbReference type="EMBL" id="TCC35077.1"/>
    </source>
</evidence>
<accession>A0A4R0IQ18</accession>
<gene>
    <name evidence="1" type="ORF">E0H50_14510</name>
</gene>
<evidence type="ECO:0000313" key="2">
    <source>
        <dbReference type="Proteomes" id="UP000292695"/>
    </source>
</evidence>
<dbReference type="AlphaFoldDB" id="A0A4R0IQ18"/>